<gene>
    <name evidence="2" type="ORF">SAMN04487941_0224</name>
</gene>
<reference evidence="3" key="1">
    <citation type="submission" date="2016-10" db="EMBL/GenBank/DDBJ databases">
        <authorList>
            <person name="Varghese N."/>
        </authorList>
    </citation>
    <scope>NUCLEOTIDE SEQUENCE [LARGE SCALE GENOMIC DNA]</scope>
    <source>
        <strain evidence="3">DSM 18820</strain>
    </source>
</reference>
<dbReference type="AlphaFoldDB" id="A0A1I7FIC9"/>
<protein>
    <recommendedName>
        <fullName evidence="1">Probable sensor domain-containing protein</fullName>
    </recommendedName>
</protein>
<dbReference type="Pfam" id="PF21751">
    <property type="entry name" value="DACNV"/>
    <property type="match status" value="1"/>
</dbReference>
<feature type="domain" description="Probable sensor" evidence="1">
    <location>
        <begin position="37"/>
        <end position="125"/>
    </location>
</feature>
<dbReference type="EMBL" id="FPCA01000001">
    <property type="protein sequence ID" value="SFU35930.1"/>
    <property type="molecule type" value="Genomic_DNA"/>
</dbReference>
<accession>A0A1I7FIC9</accession>
<dbReference type="Proteomes" id="UP000182491">
    <property type="component" value="Unassembled WGS sequence"/>
</dbReference>
<evidence type="ECO:0000259" key="1">
    <source>
        <dbReference type="Pfam" id="PF21751"/>
    </source>
</evidence>
<dbReference type="OrthoDB" id="782779at2"/>
<organism evidence="2 3">
    <name type="scientific">Pontibacter akesuensis</name>
    <dbReference type="NCBI Taxonomy" id="388950"/>
    <lineage>
        <taxon>Bacteria</taxon>
        <taxon>Pseudomonadati</taxon>
        <taxon>Bacteroidota</taxon>
        <taxon>Cytophagia</taxon>
        <taxon>Cytophagales</taxon>
        <taxon>Hymenobacteraceae</taxon>
        <taxon>Pontibacter</taxon>
    </lineage>
</organism>
<keyword evidence="3" id="KW-1185">Reference proteome</keyword>
<dbReference type="InterPro" id="IPR048551">
    <property type="entry name" value="DACNV"/>
</dbReference>
<proteinExistence type="predicted"/>
<dbReference type="STRING" id="388950.GCA_001611675_03362"/>
<evidence type="ECO:0000313" key="2">
    <source>
        <dbReference type="EMBL" id="SFU35930.1"/>
    </source>
</evidence>
<sequence length="382" mass="41304">MLSPHHTTYQAARAVATSIEAHFKQQFVLAQERGDQNLAPAPGAHEIESMIDTAFWASLRREEGISPKISMAFLPPESSSSPLIFEQRLSFTSATLTKVAPAVERPGVHLGVWHEEGELYIWGCTRTTPDLCFVLDVSDPALLVVKHRRFGGLGKLANVAVLKGDQVKIVDEKAASLPDCPTLLSALLNFTSPSTGQDSVNLLVQLAVSMRAHKRGGTLLVVPAGTDSWRKSIMHPIMYAVEPAYAGLANLMRQEKTERSKSLWKGALRDAVEGVAGFTAVDGATLISDQYEVLAFGAKIGRPEGKDPIEKVVFTEPIVGSTPTTLSPTQSGGTRHLSAAQFVHDQPNAIAMVASQDGAFTIFAWSPCEEMVYAYRVDALLL</sequence>
<evidence type="ECO:0000313" key="3">
    <source>
        <dbReference type="Proteomes" id="UP000182491"/>
    </source>
</evidence>
<name>A0A1I7FIC9_9BACT</name>
<dbReference type="RefSeq" id="WP_068839220.1">
    <property type="nucleotide sequence ID" value="NZ_BMXC01000001.1"/>
</dbReference>